<sequence length="134" mass="14992">MMALKPENSKLWRKKEIPPSRPPICRTWLKRIGMGIQGNNRSVRKKIDFVTTHTLGNEDSEPTKSPSPNITNTSLDGKQNEPIPPISFNNAFSTNTPFSLSHQPVPHSGKQNEPIPRESFTNTSATKTLESLKD</sequence>
<feature type="region of interest" description="Disordered" evidence="1">
    <location>
        <begin position="1"/>
        <end position="24"/>
    </location>
</feature>
<dbReference type="EMBL" id="JAYKXN010000005">
    <property type="protein sequence ID" value="KAK7284286.1"/>
    <property type="molecule type" value="Genomic_DNA"/>
</dbReference>
<protein>
    <submittedName>
        <fullName evidence="2">Uncharacterized protein</fullName>
    </submittedName>
</protein>
<accession>A0AAN9P3S8</accession>
<feature type="compositionally biased region" description="Basic and acidic residues" evidence="1">
    <location>
        <begin position="7"/>
        <end position="18"/>
    </location>
</feature>
<evidence type="ECO:0000313" key="3">
    <source>
        <dbReference type="Proteomes" id="UP001359559"/>
    </source>
</evidence>
<comment type="caution">
    <text evidence="2">The sequence shown here is derived from an EMBL/GenBank/DDBJ whole genome shotgun (WGS) entry which is preliminary data.</text>
</comment>
<evidence type="ECO:0000256" key="1">
    <source>
        <dbReference type="SAM" id="MobiDB-lite"/>
    </source>
</evidence>
<name>A0AAN9P3S8_CLITE</name>
<dbReference type="Proteomes" id="UP001359559">
    <property type="component" value="Unassembled WGS sequence"/>
</dbReference>
<feature type="compositionally biased region" description="Polar residues" evidence="1">
    <location>
        <begin position="119"/>
        <end position="134"/>
    </location>
</feature>
<organism evidence="2 3">
    <name type="scientific">Clitoria ternatea</name>
    <name type="common">Butterfly pea</name>
    <dbReference type="NCBI Taxonomy" id="43366"/>
    <lineage>
        <taxon>Eukaryota</taxon>
        <taxon>Viridiplantae</taxon>
        <taxon>Streptophyta</taxon>
        <taxon>Embryophyta</taxon>
        <taxon>Tracheophyta</taxon>
        <taxon>Spermatophyta</taxon>
        <taxon>Magnoliopsida</taxon>
        <taxon>eudicotyledons</taxon>
        <taxon>Gunneridae</taxon>
        <taxon>Pentapetalae</taxon>
        <taxon>rosids</taxon>
        <taxon>fabids</taxon>
        <taxon>Fabales</taxon>
        <taxon>Fabaceae</taxon>
        <taxon>Papilionoideae</taxon>
        <taxon>50 kb inversion clade</taxon>
        <taxon>NPAAA clade</taxon>
        <taxon>indigoferoid/millettioid clade</taxon>
        <taxon>Phaseoleae</taxon>
        <taxon>Clitoria</taxon>
    </lineage>
</organism>
<feature type="compositionally biased region" description="Polar residues" evidence="1">
    <location>
        <begin position="87"/>
        <end position="102"/>
    </location>
</feature>
<dbReference type="AlphaFoldDB" id="A0AAN9P3S8"/>
<evidence type="ECO:0000313" key="2">
    <source>
        <dbReference type="EMBL" id="KAK7284286.1"/>
    </source>
</evidence>
<reference evidence="2 3" key="1">
    <citation type="submission" date="2024-01" db="EMBL/GenBank/DDBJ databases">
        <title>The genomes of 5 underutilized Papilionoideae crops provide insights into root nodulation and disease resistance.</title>
        <authorList>
            <person name="Yuan L."/>
        </authorList>
    </citation>
    <scope>NUCLEOTIDE SEQUENCE [LARGE SCALE GENOMIC DNA]</scope>
    <source>
        <strain evidence="2">LY-2023</strain>
        <tissue evidence="2">Leaf</tissue>
    </source>
</reference>
<feature type="compositionally biased region" description="Polar residues" evidence="1">
    <location>
        <begin position="53"/>
        <end position="77"/>
    </location>
</feature>
<proteinExistence type="predicted"/>
<keyword evidence="3" id="KW-1185">Reference proteome</keyword>
<feature type="region of interest" description="Disordered" evidence="1">
    <location>
        <begin position="53"/>
        <end position="134"/>
    </location>
</feature>
<gene>
    <name evidence="2" type="ORF">RJT34_19030</name>
</gene>